<dbReference type="PANTHER" id="PTHR30548">
    <property type="entry name" value="2-HYDROXYGLUTARYL-COA DEHYDRATASE, D-COMPONENT-RELATED"/>
    <property type="match status" value="1"/>
</dbReference>
<dbReference type="GO" id="GO:0046872">
    <property type="term" value="F:metal ion binding"/>
    <property type="evidence" value="ECO:0007669"/>
    <property type="project" value="UniProtKB-KW"/>
</dbReference>
<name>A0A0D1A010_CLOBO</name>
<evidence type="ECO:0000256" key="4">
    <source>
        <dbReference type="ARBA" id="ARBA00023004"/>
    </source>
</evidence>
<comment type="similarity">
    <text evidence="2">Belongs to the FldB/FldC dehydratase alpha/beta subunit family.</text>
</comment>
<dbReference type="EMBL" id="JXSU01000007">
    <property type="protein sequence ID" value="KIS24098.1"/>
    <property type="molecule type" value="Genomic_DNA"/>
</dbReference>
<dbReference type="Pfam" id="PF06050">
    <property type="entry name" value="HGD-D"/>
    <property type="match status" value="1"/>
</dbReference>
<dbReference type="GO" id="GO:0016836">
    <property type="term" value="F:hydro-lyase activity"/>
    <property type="evidence" value="ECO:0007669"/>
    <property type="project" value="UniProtKB-ARBA"/>
</dbReference>
<organism evidence="6 7">
    <name type="scientific">Clostridium botulinum B2 450</name>
    <dbReference type="NCBI Taxonomy" id="1379739"/>
    <lineage>
        <taxon>Bacteria</taxon>
        <taxon>Bacillati</taxon>
        <taxon>Bacillota</taxon>
        <taxon>Clostridia</taxon>
        <taxon>Eubacteriales</taxon>
        <taxon>Clostridiaceae</taxon>
        <taxon>Clostridium</taxon>
    </lineage>
</organism>
<evidence type="ECO:0000256" key="5">
    <source>
        <dbReference type="ARBA" id="ARBA00023014"/>
    </source>
</evidence>
<dbReference type="Proteomes" id="UP000032250">
    <property type="component" value="Unassembled WGS sequence"/>
</dbReference>
<dbReference type="RefSeq" id="WP_043032075.1">
    <property type="nucleotide sequence ID" value="NZ_JXSU01000007.1"/>
</dbReference>
<dbReference type="Gene3D" id="3.40.50.11890">
    <property type="match status" value="1"/>
</dbReference>
<dbReference type="Gene3D" id="1.20.1270.370">
    <property type="match status" value="1"/>
</dbReference>
<evidence type="ECO:0000256" key="3">
    <source>
        <dbReference type="ARBA" id="ARBA00022723"/>
    </source>
</evidence>
<evidence type="ECO:0000256" key="1">
    <source>
        <dbReference type="ARBA" id="ARBA00001966"/>
    </source>
</evidence>
<accession>A0A0D1A010</accession>
<keyword evidence="3" id="KW-0479">Metal-binding</keyword>
<sequence length="375" mass="42986">MDNIKNILSKLEGIVKNPKKVVSDYKERTGNKVIGCFPVYTPEEIVYAADMLPIGIWGGDVEANLAKQYYPAFCCSIMQSCMEFGLKGIYEGLSAVIIPGMCDTLNCMGQNWKFAIKDIPYIALVHPQNRKLEAGVEYLVEEYKHVKAKIEEIRGKEITEEELQNSIEIYNEHRKVMRSFVDEAAKHPNTINNYQRNFVIKSGFFMRKDKHTKIVKELNELLAILPEEKYDGKKVLVTGILLDSKEMLDVFEENKLRIVADDLAQESRQFRTDVPEGKNALDRLARQWSNIEGCSLAYDPKKIRGSMIAKEAKAKGIDGVVFAMMKFCDPEEYDYPIVKKDIEKEDIPTTMIEVDQQNKSVEQIRTRIQTFSEII</sequence>
<evidence type="ECO:0000256" key="2">
    <source>
        <dbReference type="ARBA" id="ARBA00005806"/>
    </source>
</evidence>
<dbReference type="PATRIC" id="fig|1379739.3.peg.2586"/>
<protein>
    <submittedName>
        <fullName evidence="6">Phenyllactate dehydratase</fullName>
    </submittedName>
</protein>
<dbReference type="InterPro" id="IPR010327">
    <property type="entry name" value="FldB/FldC_alpha/beta"/>
</dbReference>
<comment type="cofactor">
    <cofactor evidence="1">
        <name>[4Fe-4S] cluster</name>
        <dbReference type="ChEBI" id="CHEBI:49883"/>
    </cofactor>
</comment>
<reference evidence="6 7" key="1">
    <citation type="submission" date="2014-06" db="EMBL/GenBank/DDBJ databases">
        <title>Genome characterization of distinct group I Clostridium botulinum lineages.</title>
        <authorList>
            <person name="Giordani F."/>
            <person name="Anselmo A."/>
            <person name="Fillo S."/>
            <person name="Palozzi A.M."/>
            <person name="Fortunato A."/>
            <person name="Gentile B."/>
            <person name="Ciammaruconi A."/>
            <person name="Anniballi F."/>
            <person name="De Medici D."/>
            <person name="Lista F."/>
        </authorList>
    </citation>
    <scope>NUCLEOTIDE SEQUENCE [LARGE SCALE GENOMIC DNA]</scope>
    <source>
        <strain evidence="6 7">B2 450</strain>
    </source>
</reference>
<dbReference type="AlphaFoldDB" id="A0A0D1A010"/>
<evidence type="ECO:0000313" key="7">
    <source>
        <dbReference type="Proteomes" id="UP000032250"/>
    </source>
</evidence>
<dbReference type="PANTHER" id="PTHR30548:SF5">
    <property type="entry name" value="SUBUNIT OF OXYGEN-SENSITIVE 2-HYDROXYISOCAPROYL-COA DEHYDRATASE"/>
    <property type="match status" value="1"/>
</dbReference>
<gene>
    <name evidence="6" type="ORF">N495_11070</name>
</gene>
<dbReference type="Gene3D" id="3.40.50.11900">
    <property type="match status" value="1"/>
</dbReference>
<evidence type="ECO:0000313" key="6">
    <source>
        <dbReference type="EMBL" id="KIS24098.1"/>
    </source>
</evidence>
<comment type="caution">
    <text evidence="6">The sequence shown here is derived from an EMBL/GenBank/DDBJ whole genome shotgun (WGS) entry which is preliminary data.</text>
</comment>
<keyword evidence="5" id="KW-0411">Iron-sulfur</keyword>
<dbReference type="HOGENOM" id="CLU_053697_0_0_9"/>
<proteinExistence type="inferred from homology"/>
<dbReference type="OrthoDB" id="355459at2"/>
<dbReference type="GO" id="GO:0051536">
    <property type="term" value="F:iron-sulfur cluster binding"/>
    <property type="evidence" value="ECO:0007669"/>
    <property type="project" value="UniProtKB-KW"/>
</dbReference>
<keyword evidence="4" id="KW-0408">Iron</keyword>